<dbReference type="GO" id="GO:0019432">
    <property type="term" value="P:triglyceride biosynthetic process"/>
    <property type="evidence" value="ECO:0007669"/>
    <property type="project" value="UniProtKB-UniPathway"/>
</dbReference>
<dbReference type="InterPro" id="IPR009721">
    <property type="entry name" value="O-acyltransferase_WSD1_C"/>
</dbReference>
<evidence type="ECO:0000259" key="3">
    <source>
        <dbReference type="Pfam" id="PF06974"/>
    </source>
</evidence>
<dbReference type="RefSeq" id="WP_184814896.1">
    <property type="nucleotide sequence ID" value="NZ_JACHJQ010000008.1"/>
</dbReference>
<evidence type="ECO:0000313" key="5">
    <source>
        <dbReference type="Proteomes" id="UP000520767"/>
    </source>
</evidence>
<dbReference type="EMBL" id="JACHJQ010000008">
    <property type="protein sequence ID" value="MBB4910873.1"/>
    <property type="molecule type" value="Genomic_DNA"/>
</dbReference>
<accession>A0A7W7VHX7</accession>
<comment type="caution">
    <text evidence="4">The sequence shown here is derived from an EMBL/GenBank/DDBJ whole genome shotgun (WGS) entry which is preliminary data.</text>
</comment>
<feature type="domain" description="O-acyltransferase WSD1 C-terminal" evidence="3">
    <location>
        <begin position="274"/>
        <end position="410"/>
    </location>
</feature>
<dbReference type="GO" id="GO:0004144">
    <property type="term" value="F:diacylglycerol O-acyltransferase activity"/>
    <property type="evidence" value="ECO:0007669"/>
    <property type="project" value="InterPro"/>
</dbReference>
<dbReference type="InterPro" id="IPR004255">
    <property type="entry name" value="O-acyltransferase_WSD1_N"/>
</dbReference>
<dbReference type="Proteomes" id="UP000520767">
    <property type="component" value="Unassembled WGS sequence"/>
</dbReference>
<dbReference type="Pfam" id="PF03007">
    <property type="entry name" value="WS_DGAT_cat"/>
    <property type="match status" value="1"/>
</dbReference>
<sequence>MPATEYFAHLSDSVKAWRMDNSSTVPADFLGTAFARLGQLAPDPADIWFGLVFRFSGPCPSAEEVRERVAARLSRLPRLTERLVARASVQWERDPDFDIAHHVRTLPPHPGVLSAGEILGTQDPARPPWGLWLTPDDDGWRLYYLVHHARQDAAAALRTVRTLLGDDDLPATAGKHRPRGWPALLPIALDLWRGKRAAPVRLRQYGPGREVATAETDLALLTDIANRTGATVNQVHLSAMSAALDRWQPRPETSRRPVNIPVDARDPGDPAEVNRLGFMRADLPCGTATPDERLRVVRVAAARRRTARYRRVWSTITRGAGKAAGWAMLRVTDHTRVAMTLSSIRVTAPLSLLGQQVTGVTALPWLPPAHACFAFFATYGDRATLTVLAPEGAPSPVDLTTHWTDALHELHRVHVPRAVETSA</sequence>
<evidence type="ECO:0000256" key="1">
    <source>
        <dbReference type="SAM" id="MobiDB-lite"/>
    </source>
</evidence>
<feature type="domain" description="O-acyltransferase WSD1-like N-terminal" evidence="2">
    <location>
        <begin position="61"/>
        <end position="173"/>
    </location>
</feature>
<evidence type="ECO:0000313" key="4">
    <source>
        <dbReference type="EMBL" id="MBB4910873.1"/>
    </source>
</evidence>
<organism evidence="4 5">
    <name type="scientific">Actinophytocola algeriensis</name>
    <dbReference type="NCBI Taxonomy" id="1768010"/>
    <lineage>
        <taxon>Bacteria</taxon>
        <taxon>Bacillati</taxon>
        <taxon>Actinomycetota</taxon>
        <taxon>Actinomycetes</taxon>
        <taxon>Pseudonocardiales</taxon>
        <taxon>Pseudonocardiaceae</taxon>
    </lineage>
</organism>
<feature type="region of interest" description="Disordered" evidence="1">
    <location>
        <begin position="249"/>
        <end position="269"/>
    </location>
</feature>
<evidence type="ECO:0008006" key="6">
    <source>
        <dbReference type="Google" id="ProtNLM"/>
    </source>
</evidence>
<evidence type="ECO:0000259" key="2">
    <source>
        <dbReference type="Pfam" id="PF03007"/>
    </source>
</evidence>
<keyword evidence="5" id="KW-1185">Reference proteome</keyword>
<dbReference type="AlphaFoldDB" id="A0A7W7VHX7"/>
<protein>
    <recommendedName>
        <fullName evidence="6">Diacylglycerol O-acyltransferase</fullName>
    </recommendedName>
</protein>
<gene>
    <name evidence="4" type="ORF">FHR82_007132</name>
</gene>
<name>A0A7W7VHX7_9PSEU</name>
<dbReference type="UniPathway" id="UPA00282"/>
<dbReference type="Pfam" id="PF06974">
    <property type="entry name" value="WS_DGAT_C"/>
    <property type="match status" value="1"/>
</dbReference>
<reference evidence="4 5" key="1">
    <citation type="submission" date="2020-08" db="EMBL/GenBank/DDBJ databases">
        <title>Genomic Encyclopedia of Type Strains, Phase III (KMG-III): the genomes of soil and plant-associated and newly described type strains.</title>
        <authorList>
            <person name="Whitman W."/>
        </authorList>
    </citation>
    <scope>NUCLEOTIDE SEQUENCE [LARGE SCALE GENOMIC DNA]</scope>
    <source>
        <strain evidence="4 5">CECT 8960</strain>
    </source>
</reference>
<proteinExistence type="predicted"/>